<evidence type="ECO:0000313" key="3">
    <source>
        <dbReference type="EMBL" id="KAK9777349.1"/>
    </source>
</evidence>
<evidence type="ECO:0000256" key="2">
    <source>
        <dbReference type="SAM" id="SignalP"/>
    </source>
</evidence>
<evidence type="ECO:0000313" key="4">
    <source>
        <dbReference type="Proteomes" id="UP001465668"/>
    </source>
</evidence>
<feature type="compositionally biased region" description="Low complexity" evidence="1">
    <location>
        <begin position="572"/>
        <end position="586"/>
    </location>
</feature>
<reference evidence="3 4" key="1">
    <citation type="submission" date="2024-02" db="EMBL/GenBank/DDBJ databases">
        <title>First draft genome assembly of two strains of Seiridium cardinale.</title>
        <authorList>
            <person name="Emiliani G."/>
            <person name="Scali E."/>
        </authorList>
    </citation>
    <scope>NUCLEOTIDE SEQUENCE [LARGE SCALE GENOMIC DNA]</scope>
    <source>
        <strain evidence="3 4">BM-138-000479</strain>
    </source>
</reference>
<evidence type="ECO:0000256" key="1">
    <source>
        <dbReference type="SAM" id="MobiDB-lite"/>
    </source>
</evidence>
<feature type="compositionally biased region" description="Basic and acidic residues" evidence="1">
    <location>
        <begin position="638"/>
        <end position="665"/>
    </location>
</feature>
<comment type="caution">
    <text evidence="3">The sequence shown here is derived from an EMBL/GenBank/DDBJ whole genome shotgun (WGS) entry which is preliminary data.</text>
</comment>
<dbReference type="EMBL" id="JARVKM010000022">
    <property type="protein sequence ID" value="KAK9777349.1"/>
    <property type="molecule type" value="Genomic_DNA"/>
</dbReference>
<keyword evidence="4" id="KW-1185">Reference proteome</keyword>
<keyword evidence="2" id="KW-0732">Signal</keyword>
<protein>
    <submittedName>
        <fullName evidence="3">PA14 domain-containing protein</fullName>
    </submittedName>
</protein>
<feature type="chain" id="PRO_5046424540" evidence="2">
    <location>
        <begin position="21"/>
        <end position="665"/>
    </location>
</feature>
<gene>
    <name evidence="3" type="ORF">SCAR479_06078</name>
</gene>
<name>A0ABR2XU65_9PEZI</name>
<accession>A0ABR2XU65</accession>
<dbReference type="Gene3D" id="2.60.120.260">
    <property type="entry name" value="Galactose-binding domain-like"/>
    <property type="match status" value="1"/>
</dbReference>
<dbReference type="Proteomes" id="UP001465668">
    <property type="component" value="Unassembled WGS sequence"/>
</dbReference>
<feature type="signal peptide" evidence="2">
    <location>
        <begin position="1"/>
        <end position="20"/>
    </location>
</feature>
<organism evidence="3 4">
    <name type="scientific">Seiridium cardinale</name>
    <dbReference type="NCBI Taxonomy" id="138064"/>
    <lineage>
        <taxon>Eukaryota</taxon>
        <taxon>Fungi</taxon>
        <taxon>Dikarya</taxon>
        <taxon>Ascomycota</taxon>
        <taxon>Pezizomycotina</taxon>
        <taxon>Sordariomycetes</taxon>
        <taxon>Xylariomycetidae</taxon>
        <taxon>Amphisphaeriales</taxon>
        <taxon>Sporocadaceae</taxon>
        <taxon>Seiridium</taxon>
    </lineage>
</organism>
<feature type="region of interest" description="Disordered" evidence="1">
    <location>
        <begin position="572"/>
        <end position="605"/>
    </location>
</feature>
<sequence length="665" mass="70496">MAGFNAYSFILPLFASFSLASPLPDSHPSYYADASPGASSDWLSDGLIDSFHRPGLSCYVQSVCSDELINAVPVTETTIITSTVTTGLVSTETDTITLTSLETDYFSSTETELSTTGTITTFATVTTDTVYATITTTETTVIYTETDTTYTSTETDYTTVETDTATVVTGTDSTYVTDSTFTVLETTVDTTSTTETDYLTVVSQSTSVETLYFTVVDSETSTTTISTSLSTRVYNKRAAATSTLEPKDEWISSYGADHFHSACLCAVKSLPDASTTVVATQTSVSTIYATVSSVVIVTASTDVASTLSSDVLVVTIINADGTQTLDATATTTDTTTTTATSDVTTTTTLELGTTEINSVTAAETENVVTSTTIFETATTTETIYLTETEQATITSTINTVEEVDETTSITSTSTTVEVTTTTVVDTFTATCTSNPVLNGGFDGGLLSPWVISSDSQISGSVASKGYNSTPKKLATGNMVNNRLFEMYQRINTCPGTSYSCSYQYYFTNYYVTSSNYVPYCHVYLGNDIIGINYPSSSAQTGANNWQTGTFSFTSTSTGSDLLYFDCASPQSNGGPNGGPNALSGGRSVRRLGSRGQGLAPRPYTMGPRASWLPPLPFGTVGTRIGSRGSGGRASFRSADIEHDQHGEETKEKRATTELHAHAPRA</sequence>
<feature type="region of interest" description="Disordered" evidence="1">
    <location>
        <begin position="623"/>
        <end position="665"/>
    </location>
</feature>
<proteinExistence type="predicted"/>